<dbReference type="RefSeq" id="WP_110814272.1">
    <property type="nucleotide sequence ID" value="NZ_QJTE01000003.1"/>
</dbReference>
<gene>
    <name evidence="13" type="ORF">DFP88_10355</name>
</gene>
<feature type="transmembrane region" description="Helical" evidence="10">
    <location>
        <begin position="205"/>
        <end position="227"/>
    </location>
</feature>
<dbReference type="InterPro" id="IPR027469">
    <property type="entry name" value="Cation_efflux_TMD_sf"/>
</dbReference>
<feature type="transmembrane region" description="Helical" evidence="10">
    <location>
        <begin position="62"/>
        <end position="82"/>
    </location>
</feature>
<keyword evidence="14" id="KW-1185">Reference proteome</keyword>
<feature type="region of interest" description="Disordered" evidence="9">
    <location>
        <begin position="1"/>
        <end position="25"/>
    </location>
</feature>
<protein>
    <submittedName>
        <fullName evidence="13">Cobalt-zinc-cadmium efflux system protein</fullName>
    </submittedName>
</protein>
<feature type="transmembrane region" description="Helical" evidence="10">
    <location>
        <begin position="103"/>
        <end position="122"/>
    </location>
</feature>
<feature type="domain" description="Cation efflux protein cytoplasmic" evidence="12">
    <location>
        <begin position="233"/>
        <end position="306"/>
    </location>
</feature>
<evidence type="ECO:0000256" key="6">
    <source>
        <dbReference type="ARBA" id="ARBA00022989"/>
    </source>
</evidence>
<dbReference type="InterPro" id="IPR036837">
    <property type="entry name" value="Cation_efflux_CTD_sf"/>
</dbReference>
<keyword evidence="7" id="KW-0406">Ion transport</keyword>
<dbReference type="GO" id="GO:0005886">
    <property type="term" value="C:plasma membrane"/>
    <property type="evidence" value="ECO:0007669"/>
    <property type="project" value="TreeGrafter"/>
</dbReference>
<evidence type="ECO:0000313" key="13">
    <source>
        <dbReference type="EMBL" id="PYE83697.1"/>
    </source>
</evidence>
<proteinExistence type="inferred from homology"/>
<evidence type="ECO:0000256" key="1">
    <source>
        <dbReference type="ARBA" id="ARBA00004141"/>
    </source>
</evidence>
<evidence type="ECO:0000256" key="7">
    <source>
        <dbReference type="ARBA" id="ARBA00023065"/>
    </source>
</evidence>
<evidence type="ECO:0000259" key="11">
    <source>
        <dbReference type="Pfam" id="PF01545"/>
    </source>
</evidence>
<dbReference type="AlphaFoldDB" id="A0A318SV06"/>
<dbReference type="NCBIfam" id="TIGR01297">
    <property type="entry name" value="CDF"/>
    <property type="match status" value="1"/>
</dbReference>
<keyword evidence="5" id="KW-0862">Zinc</keyword>
<evidence type="ECO:0000256" key="5">
    <source>
        <dbReference type="ARBA" id="ARBA00022906"/>
    </source>
</evidence>
<dbReference type="PANTHER" id="PTHR11562">
    <property type="entry name" value="CATION EFFLUX PROTEIN/ ZINC TRANSPORTER"/>
    <property type="match status" value="1"/>
</dbReference>
<dbReference type="Proteomes" id="UP000248311">
    <property type="component" value="Unassembled WGS sequence"/>
</dbReference>
<reference evidence="13 14" key="1">
    <citation type="submission" date="2018-06" db="EMBL/GenBank/DDBJ databases">
        <title>Genomic Encyclopedia of Type Strains, Phase III (KMG-III): the genomes of soil and plant-associated and newly described type strains.</title>
        <authorList>
            <person name="Whitman W."/>
        </authorList>
    </citation>
    <scope>NUCLEOTIDE SEQUENCE [LARGE SCALE GENOMIC DNA]</scope>
    <source>
        <strain evidence="13 14">CECT 9025</strain>
    </source>
</reference>
<dbReference type="EMBL" id="QJTE01000003">
    <property type="protein sequence ID" value="PYE83697.1"/>
    <property type="molecule type" value="Genomic_DNA"/>
</dbReference>
<comment type="similarity">
    <text evidence="2">Belongs to the cation diffusion facilitator (CDF) transporter (TC 2.A.4) family. SLC30A subfamily.</text>
</comment>
<feature type="transmembrane region" description="Helical" evidence="10">
    <location>
        <begin position="178"/>
        <end position="199"/>
    </location>
</feature>
<keyword evidence="6 10" id="KW-1133">Transmembrane helix</keyword>
<keyword evidence="5" id="KW-0864">Zinc transport</keyword>
<dbReference type="InterPro" id="IPR027470">
    <property type="entry name" value="Cation_efflux_CTD"/>
</dbReference>
<dbReference type="OrthoDB" id="9809646at2"/>
<evidence type="ECO:0000313" key="14">
    <source>
        <dbReference type="Proteomes" id="UP000248311"/>
    </source>
</evidence>
<sequence length="321" mass="33884">MSGGGHHHSHGHDHGQGHGHGHAHHHIDPAAGDWRVAGAIGVNLLLTVAQVVGGLVSGSLALIADALHNLSHALSLVIAFVARKIARRPADAVMTFGYGRAEVVAALVNYTTLIILGLYLGYEALWRLAEPEPVRGWIVIWVAALALVVDLATALLTFSMSKGSANIRAAFLHNLADAAGSVAVIIAGAGVLLFGWTILDPLLTLVIAGYILWMSVSEIGGVIRVLMLGAPAGLDTQEVLAALRGIEGVADLHHVHLWEMQENTPALESHVVLEPGRWDQADAIKARIKAALAERFGIGHVTLEMECARHACEDAQLIGDA</sequence>
<evidence type="ECO:0000256" key="10">
    <source>
        <dbReference type="SAM" id="Phobius"/>
    </source>
</evidence>
<dbReference type="GO" id="GO:0005385">
    <property type="term" value="F:zinc ion transmembrane transporter activity"/>
    <property type="evidence" value="ECO:0007669"/>
    <property type="project" value="TreeGrafter"/>
</dbReference>
<dbReference type="SUPFAM" id="SSF160240">
    <property type="entry name" value="Cation efflux protein cytoplasmic domain-like"/>
    <property type="match status" value="1"/>
</dbReference>
<dbReference type="InterPro" id="IPR050681">
    <property type="entry name" value="CDF/SLC30A"/>
</dbReference>
<dbReference type="Pfam" id="PF16916">
    <property type="entry name" value="ZT_dimer"/>
    <property type="match status" value="1"/>
</dbReference>
<keyword evidence="3" id="KW-0813">Transport</keyword>
<evidence type="ECO:0000256" key="3">
    <source>
        <dbReference type="ARBA" id="ARBA00022448"/>
    </source>
</evidence>
<organism evidence="13 14">
    <name type="scientific">Pseudoroseicyclus aestuarii</name>
    <dbReference type="NCBI Taxonomy" id="1795041"/>
    <lineage>
        <taxon>Bacteria</taxon>
        <taxon>Pseudomonadati</taxon>
        <taxon>Pseudomonadota</taxon>
        <taxon>Alphaproteobacteria</taxon>
        <taxon>Rhodobacterales</taxon>
        <taxon>Paracoccaceae</taxon>
        <taxon>Pseudoroseicyclus</taxon>
    </lineage>
</organism>
<evidence type="ECO:0000256" key="2">
    <source>
        <dbReference type="ARBA" id="ARBA00008873"/>
    </source>
</evidence>
<dbReference type="SUPFAM" id="SSF161111">
    <property type="entry name" value="Cation efflux protein transmembrane domain-like"/>
    <property type="match status" value="1"/>
</dbReference>
<dbReference type="InterPro" id="IPR002524">
    <property type="entry name" value="Cation_efflux"/>
</dbReference>
<evidence type="ECO:0000259" key="12">
    <source>
        <dbReference type="Pfam" id="PF16916"/>
    </source>
</evidence>
<feature type="domain" description="Cation efflux protein transmembrane" evidence="11">
    <location>
        <begin position="39"/>
        <end position="227"/>
    </location>
</feature>
<accession>A0A318SV06</accession>
<evidence type="ECO:0000256" key="9">
    <source>
        <dbReference type="SAM" id="MobiDB-lite"/>
    </source>
</evidence>
<name>A0A318SV06_9RHOB</name>
<evidence type="ECO:0000256" key="8">
    <source>
        <dbReference type="ARBA" id="ARBA00023136"/>
    </source>
</evidence>
<comment type="subcellular location">
    <subcellularLocation>
        <location evidence="1">Membrane</location>
        <topology evidence="1">Multi-pass membrane protein</topology>
    </subcellularLocation>
</comment>
<comment type="caution">
    <text evidence="13">The sequence shown here is derived from an EMBL/GenBank/DDBJ whole genome shotgun (WGS) entry which is preliminary data.</text>
</comment>
<feature type="transmembrane region" description="Helical" evidence="10">
    <location>
        <begin position="134"/>
        <end position="158"/>
    </location>
</feature>
<dbReference type="PANTHER" id="PTHR11562:SF17">
    <property type="entry name" value="RE54080P-RELATED"/>
    <property type="match status" value="1"/>
</dbReference>
<evidence type="ECO:0000256" key="4">
    <source>
        <dbReference type="ARBA" id="ARBA00022692"/>
    </source>
</evidence>
<keyword evidence="4 10" id="KW-0812">Transmembrane</keyword>
<dbReference type="InterPro" id="IPR058533">
    <property type="entry name" value="Cation_efflux_TM"/>
</dbReference>
<dbReference type="Pfam" id="PF01545">
    <property type="entry name" value="Cation_efflux"/>
    <property type="match status" value="1"/>
</dbReference>
<dbReference type="Gene3D" id="1.20.1510.10">
    <property type="entry name" value="Cation efflux protein transmembrane domain"/>
    <property type="match status" value="1"/>
</dbReference>
<keyword evidence="8 10" id="KW-0472">Membrane</keyword>